<dbReference type="HOGENOM" id="CLU_2612712_0_0_1"/>
<feature type="non-terminal residue" evidence="1">
    <location>
        <position position="1"/>
    </location>
</feature>
<evidence type="ECO:0000313" key="1">
    <source>
        <dbReference type="EMBL" id="KIO29019.1"/>
    </source>
</evidence>
<reference evidence="1 2" key="1">
    <citation type="submission" date="2014-04" db="EMBL/GenBank/DDBJ databases">
        <authorList>
            <consortium name="DOE Joint Genome Institute"/>
            <person name="Kuo A."/>
            <person name="Girlanda M."/>
            <person name="Perotto S."/>
            <person name="Kohler A."/>
            <person name="Nagy L.G."/>
            <person name="Floudas D."/>
            <person name="Copeland A."/>
            <person name="Barry K.W."/>
            <person name="Cichocki N."/>
            <person name="Veneault-Fourrey C."/>
            <person name="LaButti K."/>
            <person name="Lindquist E.A."/>
            <person name="Lipzen A."/>
            <person name="Lundell T."/>
            <person name="Morin E."/>
            <person name="Murat C."/>
            <person name="Sun H."/>
            <person name="Tunlid A."/>
            <person name="Henrissat B."/>
            <person name="Grigoriev I.V."/>
            <person name="Hibbett D.S."/>
            <person name="Martin F."/>
            <person name="Nordberg H.P."/>
            <person name="Cantor M.N."/>
            <person name="Hua S.X."/>
        </authorList>
    </citation>
    <scope>NUCLEOTIDE SEQUENCE [LARGE SCALE GENOMIC DNA]</scope>
    <source>
        <strain evidence="1 2">MUT 4182</strain>
    </source>
</reference>
<dbReference type="OrthoDB" id="3255253at2759"/>
<dbReference type="AlphaFoldDB" id="A0A0C3QP46"/>
<organism evidence="1 2">
    <name type="scientific">Tulasnella calospora MUT 4182</name>
    <dbReference type="NCBI Taxonomy" id="1051891"/>
    <lineage>
        <taxon>Eukaryota</taxon>
        <taxon>Fungi</taxon>
        <taxon>Dikarya</taxon>
        <taxon>Basidiomycota</taxon>
        <taxon>Agaricomycotina</taxon>
        <taxon>Agaricomycetes</taxon>
        <taxon>Cantharellales</taxon>
        <taxon>Tulasnellaceae</taxon>
        <taxon>Tulasnella</taxon>
    </lineage>
</organism>
<dbReference type="EMBL" id="KN822987">
    <property type="protein sequence ID" value="KIO29019.1"/>
    <property type="molecule type" value="Genomic_DNA"/>
</dbReference>
<protein>
    <submittedName>
        <fullName evidence="1">Uncharacterized protein</fullName>
    </submittedName>
</protein>
<reference evidence="2" key="2">
    <citation type="submission" date="2015-01" db="EMBL/GenBank/DDBJ databases">
        <title>Evolutionary Origins and Diversification of the Mycorrhizal Mutualists.</title>
        <authorList>
            <consortium name="DOE Joint Genome Institute"/>
            <consortium name="Mycorrhizal Genomics Consortium"/>
            <person name="Kohler A."/>
            <person name="Kuo A."/>
            <person name="Nagy L.G."/>
            <person name="Floudas D."/>
            <person name="Copeland A."/>
            <person name="Barry K.W."/>
            <person name="Cichocki N."/>
            <person name="Veneault-Fourrey C."/>
            <person name="LaButti K."/>
            <person name="Lindquist E.A."/>
            <person name="Lipzen A."/>
            <person name="Lundell T."/>
            <person name="Morin E."/>
            <person name="Murat C."/>
            <person name="Riley R."/>
            <person name="Ohm R."/>
            <person name="Sun H."/>
            <person name="Tunlid A."/>
            <person name="Henrissat B."/>
            <person name="Grigoriev I.V."/>
            <person name="Hibbett D.S."/>
            <person name="Martin F."/>
        </authorList>
    </citation>
    <scope>NUCLEOTIDE SEQUENCE [LARGE SCALE GENOMIC DNA]</scope>
    <source>
        <strain evidence="2">MUT 4182</strain>
    </source>
</reference>
<sequence length="79" mass="9069">PVWPAGFAHEEEEEFERQESYIATIRSTSSSGSGSYRGQAVEIHHGTARITAWMKKAVKKITPKSWRRDETFRGRMTLD</sequence>
<gene>
    <name evidence="1" type="ORF">M407DRAFT_21766</name>
</gene>
<evidence type="ECO:0000313" key="2">
    <source>
        <dbReference type="Proteomes" id="UP000054248"/>
    </source>
</evidence>
<dbReference type="Proteomes" id="UP000054248">
    <property type="component" value="Unassembled WGS sequence"/>
</dbReference>
<keyword evidence="2" id="KW-1185">Reference proteome</keyword>
<accession>A0A0C3QP46</accession>
<proteinExistence type="predicted"/>
<name>A0A0C3QP46_9AGAM</name>